<dbReference type="STRING" id="204669.Acid345_0050"/>
<dbReference type="CDD" id="cd10960">
    <property type="entry name" value="CE4_NodB_like_1"/>
    <property type="match status" value="1"/>
</dbReference>
<protein>
    <submittedName>
        <fullName evidence="3">Polysaccharide deacetylase</fullName>
    </submittedName>
</protein>
<dbReference type="Pfam" id="PF01522">
    <property type="entry name" value="Polysacc_deac_1"/>
    <property type="match status" value="1"/>
</dbReference>
<dbReference type="GO" id="GO:0005975">
    <property type="term" value="P:carbohydrate metabolic process"/>
    <property type="evidence" value="ECO:0007669"/>
    <property type="project" value="InterPro"/>
</dbReference>
<dbReference type="Gene3D" id="3.20.20.370">
    <property type="entry name" value="Glycoside hydrolase/deacetylase"/>
    <property type="match status" value="1"/>
</dbReference>
<organism evidence="3 4">
    <name type="scientific">Koribacter versatilis (strain Ellin345)</name>
    <dbReference type="NCBI Taxonomy" id="204669"/>
    <lineage>
        <taxon>Bacteria</taxon>
        <taxon>Pseudomonadati</taxon>
        <taxon>Acidobacteriota</taxon>
        <taxon>Terriglobia</taxon>
        <taxon>Terriglobales</taxon>
        <taxon>Candidatus Korobacteraceae</taxon>
        <taxon>Candidatus Korobacter</taxon>
    </lineage>
</organism>
<dbReference type="GO" id="GO:0016810">
    <property type="term" value="F:hydrolase activity, acting on carbon-nitrogen (but not peptide) bonds"/>
    <property type="evidence" value="ECO:0007669"/>
    <property type="project" value="InterPro"/>
</dbReference>
<keyword evidence="1" id="KW-0732">Signal</keyword>
<dbReference type="EMBL" id="CP000360">
    <property type="protein sequence ID" value="ABF39055.1"/>
    <property type="molecule type" value="Genomic_DNA"/>
</dbReference>
<dbReference type="Proteomes" id="UP000002432">
    <property type="component" value="Chromosome"/>
</dbReference>
<evidence type="ECO:0000313" key="3">
    <source>
        <dbReference type="EMBL" id="ABF39055.1"/>
    </source>
</evidence>
<gene>
    <name evidence="3" type="ordered locus">Acid345_0050</name>
</gene>
<feature type="chain" id="PRO_5004191426" evidence="1">
    <location>
        <begin position="25"/>
        <end position="310"/>
    </location>
</feature>
<dbReference type="InterPro" id="IPR002509">
    <property type="entry name" value="NODB_dom"/>
</dbReference>
<dbReference type="PROSITE" id="PS51677">
    <property type="entry name" value="NODB"/>
    <property type="match status" value="1"/>
</dbReference>
<dbReference type="PROSITE" id="PS51257">
    <property type="entry name" value="PROKAR_LIPOPROTEIN"/>
    <property type="match status" value="1"/>
</dbReference>
<dbReference type="InterPro" id="IPR050248">
    <property type="entry name" value="Polysacc_deacetylase_ArnD"/>
</dbReference>
<keyword evidence="4" id="KW-1185">Reference proteome</keyword>
<dbReference type="OrthoDB" id="9812065at2"/>
<dbReference type="SUPFAM" id="SSF88713">
    <property type="entry name" value="Glycoside hydrolase/deacetylase"/>
    <property type="match status" value="1"/>
</dbReference>
<dbReference type="PANTHER" id="PTHR10587">
    <property type="entry name" value="GLYCOSYL TRANSFERASE-RELATED"/>
    <property type="match status" value="1"/>
</dbReference>
<dbReference type="eggNOG" id="COG0726">
    <property type="taxonomic scope" value="Bacteria"/>
</dbReference>
<proteinExistence type="predicted"/>
<reference evidence="3 4" key="1">
    <citation type="journal article" date="2009" name="Appl. Environ. Microbiol.">
        <title>Three genomes from the phylum Acidobacteria provide insight into the lifestyles of these microorganisms in soils.</title>
        <authorList>
            <person name="Ward N.L."/>
            <person name="Challacombe J.F."/>
            <person name="Janssen P.H."/>
            <person name="Henrissat B."/>
            <person name="Coutinho P.M."/>
            <person name="Wu M."/>
            <person name="Xie G."/>
            <person name="Haft D.H."/>
            <person name="Sait M."/>
            <person name="Badger J."/>
            <person name="Barabote R.D."/>
            <person name="Bradley B."/>
            <person name="Brettin T.S."/>
            <person name="Brinkac L.M."/>
            <person name="Bruce D."/>
            <person name="Creasy T."/>
            <person name="Daugherty S.C."/>
            <person name="Davidsen T.M."/>
            <person name="DeBoy R.T."/>
            <person name="Detter J.C."/>
            <person name="Dodson R.J."/>
            <person name="Durkin A.S."/>
            <person name="Ganapathy A."/>
            <person name="Gwinn-Giglio M."/>
            <person name="Han C.S."/>
            <person name="Khouri H."/>
            <person name="Kiss H."/>
            <person name="Kothari S.P."/>
            <person name="Madupu R."/>
            <person name="Nelson K.E."/>
            <person name="Nelson W.C."/>
            <person name="Paulsen I."/>
            <person name="Penn K."/>
            <person name="Ren Q."/>
            <person name="Rosovitz M.J."/>
            <person name="Selengut J.D."/>
            <person name="Shrivastava S."/>
            <person name="Sullivan S.A."/>
            <person name="Tapia R."/>
            <person name="Thompson L.S."/>
            <person name="Watkins K.L."/>
            <person name="Yang Q."/>
            <person name="Yu C."/>
            <person name="Zafar N."/>
            <person name="Zhou L."/>
            <person name="Kuske C.R."/>
        </authorList>
    </citation>
    <scope>NUCLEOTIDE SEQUENCE [LARGE SCALE GENOMIC DNA]</scope>
    <source>
        <strain evidence="3 4">Ellin345</strain>
    </source>
</reference>
<dbReference type="KEGG" id="aba:Acid345_0050"/>
<evidence type="ECO:0000259" key="2">
    <source>
        <dbReference type="PROSITE" id="PS51677"/>
    </source>
</evidence>
<evidence type="ECO:0000256" key="1">
    <source>
        <dbReference type="SAM" id="SignalP"/>
    </source>
</evidence>
<accession>Q1IVP5</accession>
<dbReference type="HOGENOM" id="CLU_071828_1_0_0"/>
<dbReference type="InterPro" id="IPR011330">
    <property type="entry name" value="Glyco_hydro/deAcase_b/a-brl"/>
</dbReference>
<sequence>MRRREFLGSLVAAVACAAAGDAFAEERARQIAFTFDDPKTDSGPGLTWQQVNDNLLAALDKANVKAALFVTGMRVDSEDGRKLVAKWNDAGHLIGSHSYSHLFFDSKKVTLAGFEADLLKNEPLVERYSQFQKLFRFPFFKEGNTKEKRDGMRAFLKEHGYRIGRATVDASDWAIDGRMRKRYEKDAKADLRPYRDFYLQHIWDRAQYYDSLAQRVLGRSPAHTVLLHHSPMNAMFLPDLIAQFKGKGWEPVDAAKAFADPVYDRQPDILPCGESLIWALAKETGKFDAELRYPGEDDVYENPKMDALGL</sequence>
<feature type="domain" description="NodB homology" evidence="2">
    <location>
        <begin position="29"/>
        <end position="252"/>
    </location>
</feature>
<evidence type="ECO:0000313" key="4">
    <source>
        <dbReference type="Proteomes" id="UP000002432"/>
    </source>
</evidence>
<dbReference type="EnsemblBacteria" id="ABF39055">
    <property type="protein sequence ID" value="ABF39055"/>
    <property type="gene ID" value="Acid345_0050"/>
</dbReference>
<feature type="signal peptide" evidence="1">
    <location>
        <begin position="1"/>
        <end position="24"/>
    </location>
</feature>
<name>Q1IVP5_KORVE</name>
<dbReference type="AlphaFoldDB" id="Q1IVP5"/>